<dbReference type="EC" id="2.7.13.3" evidence="2"/>
<dbReference type="Gene3D" id="3.30.450.20">
    <property type="entry name" value="PAS domain"/>
    <property type="match status" value="1"/>
</dbReference>
<evidence type="ECO:0000313" key="5">
    <source>
        <dbReference type="Proteomes" id="UP001501436"/>
    </source>
</evidence>
<comment type="catalytic activity">
    <reaction evidence="1">
        <text>ATP + protein L-histidine = ADP + protein N-phospho-L-histidine.</text>
        <dbReference type="EC" id="2.7.13.3"/>
    </reaction>
</comment>
<sequence>MEHGISPSEHKLRSIMQHAPIALFEIEENGRIVSINLVGEKLLNPLSSEELAVGSNLFPCLNLINPDLSNRIRGFSEPAGLIVHNLQYSFSYPTGGNKHFQITVTKMFEDCVIVSMDDLTDKLKEEQALKIAQQEKAVAQGKYEIASEVIHDIGNAIVGFGSYLTRINRMLEHYNQDNLHKVAVFLKQQQEPIGSAIGAPKAAALIDMMEAISKSLSDSQDELQRSVTEQLQIITHIQDILNIQRQYVTGHESQERKLVNLKEIINDCRSMVFANMEKKAISLSLNVPLSPVEIKGDRTKLMQVLLNILKNSIEAIEMDIGEKNIGITLQDLGDTAALTITDTGKGFDDETAAHLFDRGYTTKTTGTGLGLYNCKAIIESHSGSISIQSNGIDKGSKTTIEFKK</sequence>
<dbReference type="PROSITE" id="PS50109">
    <property type="entry name" value="HIS_KIN"/>
    <property type="match status" value="1"/>
</dbReference>
<evidence type="ECO:0000256" key="2">
    <source>
        <dbReference type="ARBA" id="ARBA00012438"/>
    </source>
</evidence>
<organism evidence="4 5">
    <name type="scientific">Mucilaginibacter defluvii</name>
    <dbReference type="NCBI Taxonomy" id="1196019"/>
    <lineage>
        <taxon>Bacteria</taxon>
        <taxon>Pseudomonadati</taxon>
        <taxon>Bacteroidota</taxon>
        <taxon>Sphingobacteriia</taxon>
        <taxon>Sphingobacteriales</taxon>
        <taxon>Sphingobacteriaceae</taxon>
        <taxon>Mucilaginibacter</taxon>
    </lineage>
</organism>
<dbReference type="InterPro" id="IPR005467">
    <property type="entry name" value="His_kinase_dom"/>
</dbReference>
<proteinExistence type="predicted"/>
<comment type="caution">
    <text evidence="4">The sequence shown here is derived from an EMBL/GenBank/DDBJ whole genome shotgun (WGS) entry which is preliminary data.</text>
</comment>
<dbReference type="Pfam" id="PF02518">
    <property type="entry name" value="HATPase_c"/>
    <property type="match status" value="1"/>
</dbReference>
<dbReference type="PANTHER" id="PTHR43065:SF42">
    <property type="entry name" value="TWO-COMPONENT SENSOR PPRA"/>
    <property type="match status" value="1"/>
</dbReference>
<feature type="domain" description="Histidine kinase" evidence="3">
    <location>
        <begin position="184"/>
        <end position="404"/>
    </location>
</feature>
<dbReference type="InterPro" id="IPR003594">
    <property type="entry name" value="HATPase_dom"/>
</dbReference>
<accession>A0ABP9FWB1</accession>
<dbReference type="PANTHER" id="PTHR43065">
    <property type="entry name" value="SENSOR HISTIDINE KINASE"/>
    <property type="match status" value="1"/>
</dbReference>
<dbReference type="EMBL" id="BAABJI010000002">
    <property type="protein sequence ID" value="GAA4919233.1"/>
    <property type="molecule type" value="Genomic_DNA"/>
</dbReference>
<name>A0ABP9FWB1_9SPHI</name>
<keyword evidence="5" id="KW-1185">Reference proteome</keyword>
<dbReference type="Gene3D" id="3.30.565.10">
    <property type="entry name" value="Histidine kinase-like ATPase, C-terminal domain"/>
    <property type="match status" value="1"/>
</dbReference>
<gene>
    <name evidence="4" type="ORF">GCM10023313_23610</name>
</gene>
<dbReference type="RefSeq" id="WP_345331407.1">
    <property type="nucleotide sequence ID" value="NZ_BAABJI010000002.1"/>
</dbReference>
<evidence type="ECO:0000313" key="4">
    <source>
        <dbReference type="EMBL" id="GAA4919233.1"/>
    </source>
</evidence>
<dbReference type="InterPro" id="IPR036890">
    <property type="entry name" value="HATPase_C_sf"/>
</dbReference>
<reference evidence="5" key="1">
    <citation type="journal article" date="2019" name="Int. J. Syst. Evol. Microbiol.">
        <title>The Global Catalogue of Microorganisms (GCM) 10K type strain sequencing project: providing services to taxonomists for standard genome sequencing and annotation.</title>
        <authorList>
            <consortium name="The Broad Institute Genomics Platform"/>
            <consortium name="The Broad Institute Genome Sequencing Center for Infectious Disease"/>
            <person name="Wu L."/>
            <person name="Ma J."/>
        </authorList>
    </citation>
    <scope>NUCLEOTIDE SEQUENCE [LARGE SCALE GENOMIC DNA]</scope>
    <source>
        <strain evidence="5">JCM 18283</strain>
    </source>
</reference>
<protein>
    <recommendedName>
        <fullName evidence="2">histidine kinase</fullName>
        <ecNumber evidence="2">2.7.13.3</ecNumber>
    </recommendedName>
</protein>
<dbReference type="SMART" id="SM00387">
    <property type="entry name" value="HATPase_c"/>
    <property type="match status" value="1"/>
</dbReference>
<dbReference type="Proteomes" id="UP001501436">
    <property type="component" value="Unassembled WGS sequence"/>
</dbReference>
<dbReference type="SUPFAM" id="SSF55874">
    <property type="entry name" value="ATPase domain of HSP90 chaperone/DNA topoisomerase II/histidine kinase"/>
    <property type="match status" value="1"/>
</dbReference>
<evidence type="ECO:0000259" key="3">
    <source>
        <dbReference type="PROSITE" id="PS50109"/>
    </source>
</evidence>
<dbReference type="PRINTS" id="PR00344">
    <property type="entry name" value="BCTRLSENSOR"/>
</dbReference>
<evidence type="ECO:0000256" key="1">
    <source>
        <dbReference type="ARBA" id="ARBA00000085"/>
    </source>
</evidence>
<dbReference type="InterPro" id="IPR004358">
    <property type="entry name" value="Sig_transdc_His_kin-like_C"/>
</dbReference>